<dbReference type="InterPro" id="IPR011009">
    <property type="entry name" value="Kinase-like_dom_sf"/>
</dbReference>
<dbReference type="PANTHER" id="PTHR38248">
    <property type="entry name" value="FUNK1 6"/>
    <property type="match status" value="1"/>
</dbReference>
<dbReference type="AlphaFoldDB" id="A0AAW0E705"/>
<feature type="domain" description="Fungal-type protein kinase" evidence="1">
    <location>
        <begin position="302"/>
        <end position="490"/>
    </location>
</feature>
<dbReference type="InterPro" id="IPR040976">
    <property type="entry name" value="Pkinase_fungal"/>
</dbReference>
<sequence>MGDRVRDEPALEPDLCGVSDPDSDEILYWSPRNSRRSKNSRVLLPVALGDDWTEIMARAATYGRSMFHTDFFRVFAVVLGINYAEKNLRFLIFHRGGLTSHRELALDKREGREAVLRLIMTLLLWSDPTHAGLMSVSNEVGFLLPGSSGSPVLVAADKVIHDSTCIRGRGTRVFRLSCDPPNGVPVPRSSATNLVNGTQNGEEKYLNGGLIAPIIPNPLFPLNLSQWSSPINSTHIHSDGKPNILKASWQVDERKDTETKMYAAADGAFGTPAVVCSFEGTHPNGSSISDSLLLPTAQDLESGACRYLSIFTRTTVSPIPERRTLYITVFDSVGQSLIHAESSYDFCIALVHSLLGWLSYYQTGFLHRDVSIGNVLLAVGGSRTSKTSFSVECPASSSSNDQGDSVQAYADSIRDLARNLNIKSEFAAFITDGDMAVDWRTYFENNDHKTKYGTPEFMSLAIHNAVDLNMPYLHSPIDDLESFFWVSLWAVLLNKHVREPSALEIKLKADIVQARFELKASIVMRLEGSLLIPAQHSTVGNALFPLLRSWWLMQRVAA</sequence>
<reference evidence="2 3" key="1">
    <citation type="journal article" date="2024" name="J Genomics">
        <title>Draft genome sequencing and assembly of Favolaschia claudopus CIRM-BRFM 2984 isolated from oak limbs.</title>
        <authorList>
            <person name="Navarro D."/>
            <person name="Drula E."/>
            <person name="Chaduli D."/>
            <person name="Cazenave R."/>
            <person name="Ahrendt S."/>
            <person name="Wang J."/>
            <person name="Lipzen A."/>
            <person name="Daum C."/>
            <person name="Barry K."/>
            <person name="Grigoriev I.V."/>
            <person name="Favel A."/>
            <person name="Rosso M.N."/>
            <person name="Martin F."/>
        </authorList>
    </citation>
    <scope>NUCLEOTIDE SEQUENCE [LARGE SCALE GENOMIC DNA]</scope>
    <source>
        <strain evidence="2 3">CIRM-BRFM 2984</strain>
    </source>
</reference>
<keyword evidence="3" id="KW-1185">Reference proteome</keyword>
<dbReference type="Proteomes" id="UP001362999">
    <property type="component" value="Unassembled WGS sequence"/>
</dbReference>
<protein>
    <recommendedName>
        <fullName evidence="1">Fungal-type protein kinase domain-containing protein</fullName>
    </recommendedName>
</protein>
<dbReference type="Pfam" id="PF17667">
    <property type="entry name" value="Pkinase_fungal"/>
    <property type="match status" value="1"/>
</dbReference>
<dbReference type="PROSITE" id="PS00109">
    <property type="entry name" value="PROTEIN_KINASE_TYR"/>
    <property type="match status" value="1"/>
</dbReference>
<dbReference type="InterPro" id="IPR008266">
    <property type="entry name" value="Tyr_kinase_AS"/>
</dbReference>
<accession>A0AAW0E705</accession>
<dbReference type="EMBL" id="JAWWNJ010000002">
    <property type="protein sequence ID" value="KAK7061342.1"/>
    <property type="molecule type" value="Genomic_DNA"/>
</dbReference>
<proteinExistence type="predicted"/>
<dbReference type="PANTHER" id="PTHR38248:SF2">
    <property type="entry name" value="FUNK1 11"/>
    <property type="match status" value="1"/>
</dbReference>
<dbReference type="GO" id="GO:0004672">
    <property type="term" value="F:protein kinase activity"/>
    <property type="evidence" value="ECO:0007669"/>
    <property type="project" value="InterPro"/>
</dbReference>
<evidence type="ECO:0000313" key="3">
    <source>
        <dbReference type="Proteomes" id="UP001362999"/>
    </source>
</evidence>
<evidence type="ECO:0000313" key="2">
    <source>
        <dbReference type="EMBL" id="KAK7061342.1"/>
    </source>
</evidence>
<organism evidence="2 3">
    <name type="scientific">Favolaschia claudopus</name>
    <dbReference type="NCBI Taxonomy" id="2862362"/>
    <lineage>
        <taxon>Eukaryota</taxon>
        <taxon>Fungi</taxon>
        <taxon>Dikarya</taxon>
        <taxon>Basidiomycota</taxon>
        <taxon>Agaricomycotina</taxon>
        <taxon>Agaricomycetes</taxon>
        <taxon>Agaricomycetidae</taxon>
        <taxon>Agaricales</taxon>
        <taxon>Marasmiineae</taxon>
        <taxon>Mycenaceae</taxon>
        <taxon>Favolaschia</taxon>
    </lineage>
</organism>
<name>A0AAW0E705_9AGAR</name>
<gene>
    <name evidence="2" type="ORF">R3P38DRAFT_2828966</name>
</gene>
<comment type="caution">
    <text evidence="2">The sequence shown here is derived from an EMBL/GenBank/DDBJ whole genome shotgun (WGS) entry which is preliminary data.</text>
</comment>
<evidence type="ECO:0000259" key="1">
    <source>
        <dbReference type="Pfam" id="PF17667"/>
    </source>
</evidence>
<dbReference type="SUPFAM" id="SSF56112">
    <property type="entry name" value="Protein kinase-like (PK-like)"/>
    <property type="match status" value="1"/>
</dbReference>